<reference evidence="3" key="1">
    <citation type="journal article" date="2021" name="PeerJ">
        <title>Extensive microbial diversity within the chicken gut microbiome revealed by metagenomics and culture.</title>
        <authorList>
            <person name="Gilroy R."/>
            <person name="Ravi A."/>
            <person name="Getino M."/>
            <person name="Pursley I."/>
            <person name="Horton D.L."/>
            <person name="Alikhan N.F."/>
            <person name="Baker D."/>
            <person name="Gharbi K."/>
            <person name="Hall N."/>
            <person name="Watson M."/>
            <person name="Adriaenssens E.M."/>
            <person name="Foster-Nyarko E."/>
            <person name="Jarju S."/>
            <person name="Secka A."/>
            <person name="Antonio M."/>
            <person name="Oren A."/>
            <person name="Chaudhuri R.R."/>
            <person name="La Ragione R."/>
            <person name="Hildebrand F."/>
            <person name="Pallen M.J."/>
        </authorList>
    </citation>
    <scope>NUCLEOTIDE SEQUENCE</scope>
    <source>
        <strain evidence="3">Gambia16-554</strain>
    </source>
</reference>
<evidence type="ECO:0000256" key="1">
    <source>
        <dbReference type="SAM" id="MobiDB-lite"/>
    </source>
</evidence>
<feature type="compositionally biased region" description="Basic and acidic residues" evidence="1">
    <location>
        <begin position="106"/>
        <end position="117"/>
    </location>
</feature>
<protein>
    <submittedName>
        <fullName evidence="3">DUF4988 domain-containing protein</fullName>
    </submittedName>
</protein>
<dbReference type="AlphaFoldDB" id="A0A9D2KAZ5"/>
<dbReference type="PROSITE" id="PS51257">
    <property type="entry name" value="PROKAR_LIPOPROTEIN"/>
    <property type="match status" value="1"/>
</dbReference>
<accession>A0A9D2KAZ5</accession>
<evidence type="ECO:0000313" key="3">
    <source>
        <dbReference type="EMBL" id="HIZ85792.1"/>
    </source>
</evidence>
<name>A0A9D2KAZ5_9BACT</name>
<reference evidence="3" key="2">
    <citation type="submission" date="2021-04" db="EMBL/GenBank/DDBJ databases">
        <authorList>
            <person name="Gilroy R."/>
        </authorList>
    </citation>
    <scope>NUCLEOTIDE SEQUENCE</scope>
    <source>
        <strain evidence="3">Gambia16-554</strain>
    </source>
</reference>
<dbReference type="EMBL" id="DXAW01000089">
    <property type="protein sequence ID" value="HIZ85792.1"/>
    <property type="molecule type" value="Genomic_DNA"/>
</dbReference>
<evidence type="ECO:0000313" key="4">
    <source>
        <dbReference type="Proteomes" id="UP000824115"/>
    </source>
</evidence>
<organism evidence="3 4">
    <name type="scientific">Candidatus Coprenecus stercoravium</name>
    <dbReference type="NCBI Taxonomy" id="2840735"/>
    <lineage>
        <taxon>Bacteria</taxon>
        <taxon>Pseudomonadati</taxon>
        <taxon>Bacteroidota</taxon>
        <taxon>Bacteroidia</taxon>
        <taxon>Bacteroidales</taxon>
        <taxon>Rikenellaceae</taxon>
        <taxon>Rikenellaceae incertae sedis</taxon>
        <taxon>Candidatus Coprenecus</taxon>
    </lineage>
</organism>
<dbReference type="Proteomes" id="UP000824115">
    <property type="component" value="Unassembled WGS sequence"/>
</dbReference>
<gene>
    <name evidence="3" type="ORF">IAC04_04810</name>
</gene>
<evidence type="ECO:0000256" key="2">
    <source>
        <dbReference type="SAM" id="SignalP"/>
    </source>
</evidence>
<feature type="chain" id="PRO_5038498057" evidence="2">
    <location>
        <begin position="24"/>
        <end position="674"/>
    </location>
</feature>
<keyword evidence="2" id="KW-0732">Signal</keyword>
<proteinExistence type="predicted"/>
<feature type="region of interest" description="Disordered" evidence="1">
    <location>
        <begin position="102"/>
        <end position="125"/>
    </location>
</feature>
<comment type="caution">
    <text evidence="3">The sequence shown here is derived from an EMBL/GenBank/DDBJ whole genome shotgun (WGS) entry which is preliminary data.</text>
</comment>
<feature type="signal peptide" evidence="2">
    <location>
        <begin position="1"/>
        <end position="23"/>
    </location>
</feature>
<sequence length="674" mass="71620">MKQLINKPCRALMAIIAASLAFVAVLGSCSGYDDTELKNSVAELGDRLTALESLRDGIQADIDGLQALVENLESGSTITKVDSTADGFTIYFANPADTVKVSNGAKGDKGDKGDKGEAGQPGIAGEDAPSVIVKYDETDQKYYWGLKNSDGTEDFIKVSGNKVPVASGNLTVELNDNDEWVIKVDGQQIGDPIPSVSSNVYIQGVTIDKEAGTVTLKINDEVSLTYDLTVELSLIFGTEEEPVSVLFFEYGVPQEVSYVLAAPEEATMTITKPEGWKVTNNTADSKLTIIPPTEEVKDYAELEGNISILLTNPADGSSAISSLGVVIGEEPEITVTVGGEPVDAETVQTFYAGAPVEYSYSLTPAGTEVTFNAPQGWTLTPAEGATSFTLEAPAEGMGATEGEVTATVGSGLSEVTVLLFSVKAVYGLENEPEISELGKPEAGWYLYSDGRWYEEYYPFKEVVGVIFWVAGEGEGHTDPELVKALSDSPYKFHGLAVSIENAPGGTCLWSTFGIADWLESASTISDNTVLVGSADDENNLAKAYGYTNTLVMKQCYEEYVPGAGVMMKVIEGLESYGTEVPEHTSGWYIPSGQEYVMLCGGAPVEKPIEGGFGTDNIAVVNASLSALGSEMASEVTNLWLSHGNATPRYAWYGQSGTIGITKSASKNVRPILAF</sequence>